<dbReference type="Proteomes" id="UP000824890">
    <property type="component" value="Unassembled WGS sequence"/>
</dbReference>
<gene>
    <name evidence="3" type="ORF">HID58_086778</name>
</gene>
<keyword evidence="4" id="KW-1185">Reference proteome</keyword>
<dbReference type="InterPro" id="IPR007956">
    <property type="entry name" value="Malonyl_CoA_deC_C"/>
</dbReference>
<organism evidence="3 4">
    <name type="scientific">Brassica napus</name>
    <name type="common">Rape</name>
    <dbReference type="NCBI Taxonomy" id="3708"/>
    <lineage>
        <taxon>Eukaryota</taxon>
        <taxon>Viridiplantae</taxon>
        <taxon>Streptophyta</taxon>
        <taxon>Embryophyta</taxon>
        <taxon>Tracheophyta</taxon>
        <taxon>Spermatophyta</taxon>
        <taxon>Magnoliopsida</taxon>
        <taxon>eudicotyledons</taxon>
        <taxon>Gunneridae</taxon>
        <taxon>Pentapetalae</taxon>
        <taxon>rosids</taxon>
        <taxon>malvids</taxon>
        <taxon>Brassicales</taxon>
        <taxon>Brassicaceae</taxon>
        <taxon>Brassiceae</taxon>
        <taxon>Brassica</taxon>
    </lineage>
</organism>
<dbReference type="InterPro" id="IPR038917">
    <property type="entry name" value="Malonyl_CoA_deC"/>
</dbReference>
<reference evidence="3 4" key="1">
    <citation type="submission" date="2021-05" db="EMBL/GenBank/DDBJ databases">
        <title>Genome Assembly of Synthetic Allotetraploid Brassica napus Reveals Homoeologous Exchanges between Subgenomes.</title>
        <authorList>
            <person name="Davis J.T."/>
        </authorList>
    </citation>
    <scope>NUCLEOTIDE SEQUENCE [LARGE SCALE GENOMIC DNA]</scope>
    <source>
        <strain evidence="4">cv. Da-Ae</strain>
        <tissue evidence="3">Seedling</tissue>
    </source>
</reference>
<comment type="caution">
    <text evidence="3">The sequence shown here is derived from an EMBL/GenBank/DDBJ whole genome shotgun (WGS) entry which is preliminary data.</text>
</comment>
<sequence>EIYKLGMWLSPATLELYHITWDDSASLLEKQFHTLRSLMRYAAVTSYQRPFGSQKKILGIGRRCRHLQHLAPSLNSCNGSSQTSHLTSRFGEDEGGGTQSNSTSFSENVLLPEEEQTLMSPYLLQEEKRGKTLDSVANFHLQNVAMVERINWMADRSKKSIHLSGGIVVKYVYRLENIEYYA</sequence>
<dbReference type="PANTHER" id="PTHR28641:SF1">
    <property type="entry name" value="MALONYL-COA DECARBOXYLASE, MITOCHONDRIAL"/>
    <property type="match status" value="1"/>
</dbReference>
<feature type="compositionally biased region" description="Polar residues" evidence="1">
    <location>
        <begin position="75"/>
        <end position="87"/>
    </location>
</feature>
<protein>
    <recommendedName>
        <fullName evidence="2">Malonyl-CoA decarboxylase C-terminal domain-containing protein</fullName>
    </recommendedName>
</protein>
<evidence type="ECO:0000313" key="4">
    <source>
        <dbReference type="Proteomes" id="UP000824890"/>
    </source>
</evidence>
<feature type="domain" description="Malonyl-CoA decarboxylase C-terminal" evidence="2">
    <location>
        <begin position="116"/>
        <end position="173"/>
    </location>
</feature>
<dbReference type="Gene3D" id="3.40.630.150">
    <property type="entry name" value="Malonyl-CoA decarboxylase, catalytic domain"/>
    <property type="match status" value="1"/>
</dbReference>
<evidence type="ECO:0000256" key="1">
    <source>
        <dbReference type="SAM" id="MobiDB-lite"/>
    </source>
</evidence>
<feature type="region of interest" description="Disordered" evidence="1">
    <location>
        <begin position="75"/>
        <end position="105"/>
    </location>
</feature>
<dbReference type="EMBL" id="JAGKQM010000019">
    <property type="protein sequence ID" value="KAH0858517.1"/>
    <property type="molecule type" value="Genomic_DNA"/>
</dbReference>
<evidence type="ECO:0000313" key="3">
    <source>
        <dbReference type="EMBL" id="KAH0858517.1"/>
    </source>
</evidence>
<dbReference type="InterPro" id="IPR042303">
    <property type="entry name" value="Malonyl_CoA_deC_C_sf"/>
</dbReference>
<proteinExistence type="predicted"/>
<accession>A0ABQ7XRI1</accession>
<feature type="non-terminal residue" evidence="3">
    <location>
        <position position="1"/>
    </location>
</feature>
<dbReference type="PANTHER" id="PTHR28641">
    <property type="match status" value="1"/>
</dbReference>
<evidence type="ECO:0000259" key="2">
    <source>
        <dbReference type="Pfam" id="PF05292"/>
    </source>
</evidence>
<dbReference type="Pfam" id="PF05292">
    <property type="entry name" value="MCD"/>
    <property type="match status" value="1"/>
</dbReference>
<name>A0ABQ7XRI1_BRANA</name>